<dbReference type="EMBL" id="GBHO01014004">
    <property type="protein sequence ID" value="JAG29600.1"/>
    <property type="molecule type" value="Transcribed_RNA"/>
</dbReference>
<reference evidence="4" key="1">
    <citation type="journal article" date="2014" name="PLoS ONE">
        <title>Transcriptome-Based Identification of ABC Transporters in the Western Tarnished Plant Bug Lygus hesperus.</title>
        <authorList>
            <person name="Hull J.J."/>
            <person name="Chaney K."/>
            <person name="Geib S.M."/>
            <person name="Fabrick J.A."/>
            <person name="Brent C.S."/>
            <person name="Walsh D."/>
            <person name="Lavine L.C."/>
        </authorList>
    </citation>
    <scope>NUCLEOTIDE SEQUENCE</scope>
</reference>
<accession>A0A0A9YJD3</accession>
<feature type="signal peptide" evidence="2">
    <location>
        <begin position="1"/>
        <end position="23"/>
    </location>
</feature>
<evidence type="ECO:0000313" key="4">
    <source>
        <dbReference type="EMBL" id="JAG29600.1"/>
    </source>
</evidence>
<dbReference type="EMBL" id="GBHO01014007">
    <property type="protein sequence ID" value="JAG29597.1"/>
    <property type="molecule type" value="Transcribed_RNA"/>
</dbReference>
<dbReference type="InterPro" id="IPR043504">
    <property type="entry name" value="Peptidase_S1_PA_chymotrypsin"/>
</dbReference>
<dbReference type="SUPFAM" id="SSF50494">
    <property type="entry name" value="Trypsin-like serine proteases"/>
    <property type="match status" value="1"/>
</dbReference>
<dbReference type="InterPro" id="IPR009003">
    <property type="entry name" value="Peptidase_S1_PA"/>
</dbReference>
<organism evidence="4">
    <name type="scientific">Lygus hesperus</name>
    <name type="common">Western plant bug</name>
    <dbReference type="NCBI Taxonomy" id="30085"/>
    <lineage>
        <taxon>Eukaryota</taxon>
        <taxon>Metazoa</taxon>
        <taxon>Ecdysozoa</taxon>
        <taxon>Arthropoda</taxon>
        <taxon>Hexapoda</taxon>
        <taxon>Insecta</taxon>
        <taxon>Pterygota</taxon>
        <taxon>Neoptera</taxon>
        <taxon>Paraneoptera</taxon>
        <taxon>Hemiptera</taxon>
        <taxon>Heteroptera</taxon>
        <taxon>Panheteroptera</taxon>
        <taxon>Cimicomorpha</taxon>
        <taxon>Miridae</taxon>
        <taxon>Mirini</taxon>
        <taxon>Lygus</taxon>
    </lineage>
</organism>
<dbReference type="AlphaFoldDB" id="A0A0A9YJD3"/>
<evidence type="ECO:0000313" key="3">
    <source>
        <dbReference type="EMBL" id="JAG29597.1"/>
    </source>
</evidence>
<keyword evidence="2" id="KW-0732">Signal</keyword>
<feature type="chain" id="PRO_5007390087" evidence="2">
    <location>
        <begin position="24"/>
        <end position="441"/>
    </location>
</feature>
<protein>
    <submittedName>
        <fullName evidence="4">Trypsin epsilon</fullName>
    </submittedName>
</protein>
<evidence type="ECO:0000256" key="1">
    <source>
        <dbReference type="SAM" id="MobiDB-lite"/>
    </source>
</evidence>
<gene>
    <name evidence="3" type="ORF">CM83_70952</name>
    <name evidence="4" type="ORF">CM83_70953</name>
</gene>
<feature type="region of interest" description="Disordered" evidence="1">
    <location>
        <begin position="53"/>
        <end position="73"/>
    </location>
</feature>
<name>A0A0A9YJD3_LYGHE</name>
<proteinExistence type="predicted"/>
<sequence length="441" mass="49514">MGVVLAHFSYWAILWLLPRTVLAINQEHVINGKLDPKWSDYIASLVGDYSEDVQPATEPKKRQEATPQVGWSPAGMGEAPYLAVVYSEQAHQHRTTLDFDKAGSACGGALITVDKVITLCACVASWWMFHLKGIWDPDGKDYRFSEYNIKSKYLHVAHTKQHFDPQSLTSKIIPNKTAIELQSKCTQYIEGKGHPIEQQVIMVILEMQTPVDYPIPGQYIPWPPAPILHDSPKDSPANIITFGMRSPELPPKHFYNDYGEELLLNMTAVTFRIKKVFVSLCATEYAEFSKEIQFRSTCFYPEFAPKQELCQGLIGSPVIVGSNFQGLLATPVGCYSQYGEHVVLDFVKEVQERIENFTGGSLLQAQNTNRPALWREAELPRGFVAYEDGILGPTKEGQSSAVVHDPSSTLILGLIGVSHWRLLSCMFVKTAVFISQYFSWF</sequence>
<reference evidence="4" key="2">
    <citation type="submission" date="2014-07" db="EMBL/GenBank/DDBJ databases">
        <authorList>
            <person name="Hull J."/>
        </authorList>
    </citation>
    <scope>NUCLEOTIDE SEQUENCE</scope>
</reference>
<dbReference type="Gene3D" id="2.40.10.10">
    <property type="entry name" value="Trypsin-like serine proteases"/>
    <property type="match status" value="1"/>
</dbReference>
<evidence type="ECO:0000256" key="2">
    <source>
        <dbReference type="SAM" id="SignalP"/>
    </source>
</evidence>